<keyword evidence="1" id="KW-0812">Transmembrane</keyword>
<accession>A0A9N8E4J0</accession>
<evidence type="ECO:0000313" key="2">
    <source>
        <dbReference type="EMBL" id="CAB9512549.1"/>
    </source>
</evidence>
<feature type="transmembrane region" description="Helical" evidence="1">
    <location>
        <begin position="32"/>
        <end position="53"/>
    </location>
</feature>
<feature type="transmembrane region" description="Helical" evidence="1">
    <location>
        <begin position="65"/>
        <end position="87"/>
    </location>
</feature>
<reference evidence="2" key="1">
    <citation type="submission" date="2020-06" db="EMBL/GenBank/DDBJ databases">
        <authorList>
            <consortium name="Plant Systems Biology data submission"/>
        </authorList>
    </citation>
    <scope>NUCLEOTIDE SEQUENCE</scope>
    <source>
        <strain evidence="2">D6</strain>
    </source>
</reference>
<evidence type="ECO:0000313" key="3">
    <source>
        <dbReference type="Proteomes" id="UP001153069"/>
    </source>
</evidence>
<sequence>MNAMMNVIMDGPIFTWLLKTRMTFYNDDALQLPWWFGACCWNFAIAGAFMLWIEPAWVQHPQKITILPSLLSFTVQFPYQTIAYLLIFVQAPLSFLADYVNMKRDSYWHIIDRLLAVPIMATEIIKVTCMALESIRHFQLLPNSKAMPIPLVVLYFMALIFAIYCFLQSNKAQANRDHQGFILWHNTWHLYPLVAVAIFVFDFYVCHGWQRCTRQYMYSIVIQKATKL</sequence>
<evidence type="ECO:0000256" key="1">
    <source>
        <dbReference type="SAM" id="Phobius"/>
    </source>
</evidence>
<gene>
    <name evidence="2" type="ORF">SEMRO_542_G163310.1</name>
</gene>
<comment type="caution">
    <text evidence="2">The sequence shown here is derived from an EMBL/GenBank/DDBJ whole genome shotgun (WGS) entry which is preliminary data.</text>
</comment>
<dbReference type="OrthoDB" id="51614at2759"/>
<protein>
    <submittedName>
        <fullName evidence="2">Uncharacterized protein</fullName>
    </submittedName>
</protein>
<dbReference type="EMBL" id="CAICTM010000541">
    <property type="protein sequence ID" value="CAB9512549.1"/>
    <property type="molecule type" value="Genomic_DNA"/>
</dbReference>
<keyword evidence="1" id="KW-0472">Membrane</keyword>
<feature type="transmembrane region" description="Helical" evidence="1">
    <location>
        <begin position="189"/>
        <end position="209"/>
    </location>
</feature>
<keyword evidence="3" id="KW-1185">Reference proteome</keyword>
<feature type="transmembrane region" description="Helical" evidence="1">
    <location>
        <begin position="146"/>
        <end position="169"/>
    </location>
</feature>
<proteinExistence type="predicted"/>
<name>A0A9N8E4J0_9STRA</name>
<keyword evidence="1" id="KW-1133">Transmembrane helix</keyword>
<dbReference type="AlphaFoldDB" id="A0A9N8E4J0"/>
<dbReference type="Proteomes" id="UP001153069">
    <property type="component" value="Unassembled WGS sequence"/>
</dbReference>
<organism evidence="2 3">
    <name type="scientific">Seminavis robusta</name>
    <dbReference type="NCBI Taxonomy" id="568900"/>
    <lineage>
        <taxon>Eukaryota</taxon>
        <taxon>Sar</taxon>
        <taxon>Stramenopiles</taxon>
        <taxon>Ochrophyta</taxon>
        <taxon>Bacillariophyta</taxon>
        <taxon>Bacillariophyceae</taxon>
        <taxon>Bacillariophycidae</taxon>
        <taxon>Naviculales</taxon>
        <taxon>Naviculaceae</taxon>
        <taxon>Seminavis</taxon>
    </lineage>
</organism>